<dbReference type="InterPro" id="IPR004839">
    <property type="entry name" value="Aminotransferase_I/II_large"/>
</dbReference>
<organism evidence="9 10">
    <name type="scientific">Listeria booriae</name>
    <dbReference type="NCBI Taxonomy" id="1552123"/>
    <lineage>
        <taxon>Bacteria</taxon>
        <taxon>Bacillati</taxon>
        <taxon>Bacillota</taxon>
        <taxon>Bacilli</taxon>
        <taxon>Bacillales</taxon>
        <taxon>Listeriaceae</taxon>
        <taxon>Listeria</taxon>
    </lineage>
</organism>
<feature type="modified residue" description="N6-(pyridoxal phosphate)lysine" evidence="7">
    <location>
        <position position="224"/>
    </location>
</feature>
<dbReference type="EMBL" id="JNFA01000025">
    <property type="protein sequence ID" value="KGL39807.1"/>
    <property type="molecule type" value="Genomic_DNA"/>
</dbReference>
<dbReference type="NCBIfam" id="TIGR01141">
    <property type="entry name" value="hisC"/>
    <property type="match status" value="1"/>
</dbReference>
<dbReference type="InterPro" id="IPR015421">
    <property type="entry name" value="PyrdxlP-dep_Trfase_major"/>
</dbReference>
<comment type="caution">
    <text evidence="9">The sequence shown here is derived from an EMBL/GenBank/DDBJ whole genome shotgun (WGS) entry which is preliminary data.</text>
</comment>
<proteinExistence type="inferred from homology"/>
<keyword evidence="7" id="KW-0028">Amino-acid biosynthesis</keyword>
<dbReference type="GeneID" id="58718104"/>
<dbReference type="CDD" id="cd00609">
    <property type="entry name" value="AAT_like"/>
    <property type="match status" value="1"/>
</dbReference>
<dbReference type="GO" id="GO:0000105">
    <property type="term" value="P:L-histidine biosynthetic process"/>
    <property type="evidence" value="ECO:0007669"/>
    <property type="project" value="UniProtKB-UniRule"/>
</dbReference>
<comment type="catalytic activity">
    <reaction evidence="7">
        <text>L-histidinol phosphate + 2-oxoglutarate = 3-(imidazol-4-yl)-2-oxopropyl phosphate + L-glutamate</text>
        <dbReference type="Rhea" id="RHEA:23744"/>
        <dbReference type="ChEBI" id="CHEBI:16810"/>
        <dbReference type="ChEBI" id="CHEBI:29985"/>
        <dbReference type="ChEBI" id="CHEBI:57766"/>
        <dbReference type="ChEBI" id="CHEBI:57980"/>
        <dbReference type="EC" id="2.6.1.9"/>
    </reaction>
</comment>
<dbReference type="STRING" id="1552123.EP57_12150"/>
<keyword evidence="4 7" id="KW-0808">Transferase</keyword>
<dbReference type="InterPro" id="IPR005861">
    <property type="entry name" value="HisP_aminotrans"/>
</dbReference>
<evidence type="ECO:0000256" key="1">
    <source>
        <dbReference type="ARBA" id="ARBA00001933"/>
    </source>
</evidence>
<sequence length="361" mass="39528">MQTKPALDALSAYKPGKPLEEVRRELGLEKIYKLASNENPFGTSKAVTKLLKAGDIDLSYYPDGAGRILREAIAAFHDVPTNQILLGSGLDDVIQIISRAVLTPGDTIIEAAPTFSQYSLHATIEGAETIRIPVDEATGTSDLAAMANAVNARTKIIWLCNPNNPTGTISSQAEVLTLLEAVPKNVLVISDEAYFEYATSEDYPDTLALLDRFPNLIIMRTFSKIYGLAGLRIGYAIIPEALQDAFNIVRLPFNTSSIAQSAAIAALNDQHFVDTCVQANSAGLQQWYEFLNQRGLSYYKSDANFIFFNAERDATELFNQLLQKGYIVRAGLKPNWLRITIGSKSENQGCIQALASILDNE</sequence>
<accession>A0A099W455</accession>
<comment type="similarity">
    <text evidence="7">Belongs to the class-II pyridoxal-phosphate-dependent aminotransferase family. Histidinol-phosphate aminotransferase subfamily.</text>
</comment>
<feature type="domain" description="Aminotransferase class I/classII large" evidence="8">
    <location>
        <begin position="30"/>
        <end position="353"/>
    </location>
</feature>
<dbReference type="InterPro" id="IPR015424">
    <property type="entry name" value="PyrdxlP-dep_Trfase"/>
</dbReference>
<dbReference type="UniPathway" id="UPA00031">
    <property type="reaction ID" value="UER00012"/>
</dbReference>
<dbReference type="RefSeq" id="WP_036087013.1">
    <property type="nucleotide sequence ID" value="NZ_CBCSHQ010000018.1"/>
</dbReference>
<protein>
    <recommendedName>
        <fullName evidence="7">Histidinol-phosphate aminotransferase</fullName>
        <ecNumber evidence="7">2.6.1.9</ecNumber>
    </recommendedName>
    <alternativeName>
        <fullName evidence="7">Imidazole acetol-phosphate transaminase</fullName>
    </alternativeName>
</protein>
<keyword evidence="5 7" id="KW-0663">Pyridoxal phosphate</keyword>
<dbReference type="InterPro" id="IPR015422">
    <property type="entry name" value="PyrdxlP-dep_Trfase_small"/>
</dbReference>
<evidence type="ECO:0000259" key="8">
    <source>
        <dbReference type="Pfam" id="PF00155"/>
    </source>
</evidence>
<dbReference type="Gene3D" id="3.40.640.10">
    <property type="entry name" value="Type I PLP-dependent aspartate aminotransferase-like (Major domain)"/>
    <property type="match status" value="1"/>
</dbReference>
<dbReference type="PANTHER" id="PTHR43643">
    <property type="entry name" value="HISTIDINOL-PHOSPHATE AMINOTRANSFERASE 2"/>
    <property type="match status" value="1"/>
</dbReference>
<evidence type="ECO:0000256" key="5">
    <source>
        <dbReference type="ARBA" id="ARBA00022898"/>
    </source>
</evidence>
<dbReference type="EC" id="2.6.1.9" evidence="7"/>
<evidence type="ECO:0000256" key="6">
    <source>
        <dbReference type="ARBA" id="ARBA00023102"/>
    </source>
</evidence>
<evidence type="ECO:0000256" key="2">
    <source>
        <dbReference type="ARBA" id="ARBA00011738"/>
    </source>
</evidence>
<dbReference type="Gene3D" id="3.90.1150.10">
    <property type="entry name" value="Aspartate Aminotransferase, domain 1"/>
    <property type="match status" value="1"/>
</dbReference>
<dbReference type="SUPFAM" id="SSF53383">
    <property type="entry name" value="PLP-dependent transferases"/>
    <property type="match status" value="1"/>
</dbReference>
<dbReference type="eggNOG" id="COG0079">
    <property type="taxonomic scope" value="Bacteria"/>
</dbReference>
<evidence type="ECO:0000256" key="3">
    <source>
        <dbReference type="ARBA" id="ARBA00022576"/>
    </source>
</evidence>
<dbReference type="AlphaFoldDB" id="A0A099W455"/>
<reference evidence="9 10" key="1">
    <citation type="submission" date="2014-05" db="EMBL/GenBank/DDBJ databases">
        <title>Novel Listeriaceae from food processing environments.</title>
        <authorList>
            <person name="den Bakker H.C."/>
        </authorList>
    </citation>
    <scope>NUCLEOTIDE SEQUENCE [LARGE SCALE GENOMIC DNA]</scope>
    <source>
        <strain evidence="9 10">FSL A5-0281</strain>
    </source>
</reference>
<dbReference type="Pfam" id="PF00155">
    <property type="entry name" value="Aminotran_1_2"/>
    <property type="match status" value="1"/>
</dbReference>
<comment type="cofactor">
    <cofactor evidence="1 7">
        <name>pyridoxal 5'-phosphate</name>
        <dbReference type="ChEBI" id="CHEBI:597326"/>
    </cofactor>
</comment>
<dbReference type="OrthoDB" id="9813612at2"/>
<dbReference type="HAMAP" id="MF_01023">
    <property type="entry name" value="HisC_aminotrans_2"/>
    <property type="match status" value="1"/>
</dbReference>
<evidence type="ECO:0000313" key="10">
    <source>
        <dbReference type="Proteomes" id="UP000029844"/>
    </source>
</evidence>
<comment type="pathway">
    <text evidence="7">Amino-acid biosynthesis; L-histidine biosynthesis; L-histidine from 5-phospho-alpha-D-ribose 1-diphosphate: step 7/9.</text>
</comment>
<dbReference type="GO" id="GO:0030170">
    <property type="term" value="F:pyridoxal phosphate binding"/>
    <property type="evidence" value="ECO:0007669"/>
    <property type="project" value="InterPro"/>
</dbReference>
<dbReference type="InterPro" id="IPR050106">
    <property type="entry name" value="HistidinolP_aminotransfase"/>
</dbReference>
<dbReference type="PANTHER" id="PTHR43643:SF3">
    <property type="entry name" value="HISTIDINOL-PHOSPHATE AMINOTRANSFERASE"/>
    <property type="match status" value="1"/>
</dbReference>
<evidence type="ECO:0000256" key="4">
    <source>
        <dbReference type="ARBA" id="ARBA00022679"/>
    </source>
</evidence>
<gene>
    <name evidence="7" type="primary">hisC</name>
    <name evidence="9" type="ORF">EP57_12150</name>
</gene>
<evidence type="ECO:0000313" key="9">
    <source>
        <dbReference type="EMBL" id="KGL39807.1"/>
    </source>
</evidence>
<evidence type="ECO:0000256" key="7">
    <source>
        <dbReference type="HAMAP-Rule" id="MF_01023"/>
    </source>
</evidence>
<dbReference type="GO" id="GO:0004400">
    <property type="term" value="F:histidinol-phosphate transaminase activity"/>
    <property type="evidence" value="ECO:0007669"/>
    <property type="project" value="UniProtKB-UniRule"/>
</dbReference>
<keyword evidence="3 7" id="KW-0032">Aminotransferase</keyword>
<keyword evidence="10" id="KW-1185">Reference proteome</keyword>
<name>A0A099W455_9LIST</name>
<keyword evidence="6 7" id="KW-0368">Histidine biosynthesis</keyword>
<dbReference type="Proteomes" id="UP000029844">
    <property type="component" value="Unassembled WGS sequence"/>
</dbReference>
<comment type="subunit">
    <text evidence="2 7">Homodimer.</text>
</comment>